<protein>
    <recommendedName>
        <fullName evidence="6">Protein HflC</fullName>
    </recommendedName>
</protein>
<evidence type="ECO:0000259" key="7">
    <source>
        <dbReference type="SMART" id="SM00244"/>
    </source>
</evidence>
<gene>
    <name evidence="8" type="ORF">C4541_08370</name>
</gene>
<dbReference type="SUPFAM" id="SSF117892">
    <property type="entry name" value="Band 7/SPFH domain"/>
    <property type="match status" value="1"/>
</dbReference>
<comment type="similarity">
    <text evidence="2 6">Belongs to the band 7/mec-2 family. HflC subfamily.</text>
</comment>
<evidence type="ECO:0000256" key="5">
    <source>
        <dbReference type="ARBA" id="ARBA00023136"/>
    </source>
</evidence>
<dbReference type="Pfam" id="PF01145">
    <property type="entry name" value="Band_7"/>
    <property type="match status" value="1"/>
</dbReference>
<dbReference type="InterPro" id="IPR001107">
    <property type="entry name" value="Band_7"/>
</dbReference>
<evidence type="ECO:0000313" key="8">
    <source>
        <dbReference type="EMBL" id="RJP58320.1"/>
    </source>
</evidence>
<reference evidence="8 9" key="1">
    <citation type="journal article" date="2017" name="ISME J.">
        <title>Energy and carbon metabolisms in a deep terrestrial subsurface fluid microbial community.</title>
        <authorList>
            <person name="Momper L."/>
            <person name="Jungbluth S.P."/>
            <person name="Lee M.D."/>
            <person name="Amend J.P."/>
        </authorList>
    </citation>
    <scope>NUCLEOTIDE SEQUENCE [LARGE SCALE GENOMIC DNA]</scope>
    <source>
        <strain evidence="8">SURF_26</strain>
    </source>
</reference>
<keyword evidence="5" id="KW-0472">Membrane</keyword>
<organism evidence="8 9">
    <name type="scientific">Candidatus Auribacter fodinae</name>
    <dbReference type="NCBI Taxonomy" id="2093366"/>
    <lineage>
        <taxon>Bacteria</taxon>
        <taxon>Pseudomonadati</taxon>
        <taxon>Candidatus Auribacterota</taxon>
        <taxon>Candidatus Auribacteria</taxon>
        <taxon>Candidatus Auribacterales</taxon>
        <taxon>Candidatus Auribacteraceae</taxon>
        <taxon>Candidatus Auribacter</taxon>
    </lineage>
</organism>
<keyword evidence="8" id="KW-0378">Hydrolase</keyword>
<dbReference type="SMART" id="SM00244">
    <property type="entry name" value="PHB"/>
    <property type="match status" value="1"/>
</dbReference>
<keyword evidence="8" id="KW-0645">Protease</keyword>
<comment type="caution">
    <text evidence="8">The sequence shown here is derived from an EMBL/GenBank/DDBJ whole genome shotgun (WGS) entry which is preliminary data.</text>
</comment>
<dbReference type="AlphaFoldDB" id="A0A3A4QWK3"/>
<dbReference type="PANTHER" id="PTHR42911:SF1">
    <property type="entry name" value="MODULATOR OF FTSH PROTEASE HFLC"/>
    <property type="match status" value="1"/>
</dbReference>
<dbReference type="EMBL" id="QZJZ01000068">
    <property type="protein sequence ID" value="RJP58320.1"/>
    <property type="molecule type" value="Genomic_DNA"/>
</dbReference>
<proteinExistence type="inferred from homology"/>
<feature type="domain" description="Band 7" evidence="7">
    <location>
        <begin position="22"/>
        <end position="195"/>
    </location>
</feature>
<evidence type="ECO:0000256" key="2">
    <source>
        <dbReference type="ARBA" id="ARBA00007862"/>
    </source>
</evidence>
<evidence type="ECO:0000256" key="3">
    <source>
        <dbReference type="ARBA" id="ARBA00022692"/>
    </source>
</evidence>
<dbReference type="Gene3D" id="3.30.479.30">
    <property type="entry name" value="Band 7 domain"/>
    <property type="match status" value="1"/>
</dbReference>
<keyword evidence="4" id="KW-1133">Transmembrane helix</keyword>
<comment type="function">
    <text evidence="6">HflC and HflK could regulate a protease.</text>
</comment>
<evidence type="ECO:0000256" key="4">
    <source>
        <dbReference type="ARBA" id="ARBA00022989"/>
    </source>
</evidence>
<evidence type="ECO:0000256" key="6">
    <source>
        <dbReference type="PIRNR" id="PIRNR005651"/>
    </source>
</evidence>
<accession>A0A3A4QWK3</accession>
<keyword evidence="3" id="KW-0812">Transmembrane</keyword>
<evidence type="ECO:0000256" key="1">
    <source>
        <dbReference type="ARBA" id="ARBA00004167"/>
    </source>
</evidence>
<name>A0A3A4QWK3_9BACT</name>
<evidence type="ECO:0000313" key="9">
    <source>
        <dbReference type="Proteomes" id="UP000266426"/>
    </source>
</evidence>
<dbReference type="InterPro" id="IPR010200">
    <property type="entry name" value="HflC"/>
</dbReference>
<dbReference type="PANTHER" id="PTHR42911">
    <property type="entry name" value="MODULATOR OF FTSH PROTEASE HFLC"/>
    <property type="match status" value="1"/>
</dbReference>
<dbReference type="GO" id="GO:0016020">
    <property type="term" value="C:membrane"/>
    <property type="evidence" value="ECO:0007669"/>
    <property type="project" value="UniProtKB-SubCell"/>
</dbReference>
<sequence length="301" mass="34145">MKKNYLTISIAALLTGVLLLFLVAFQVSVNQCAVITTFGKPTRSIKEPGLYWKLPWPFQKSYIFDSRIMLNESVFEETYTKDGKNIIFSVCVGWNIEDAEIFLKSIGTLDDAQRNIEGLVRTYKNGVLGQHYFSSLISTSEADLQFDTIEHEILTPVAAEAAERYGIKVSFLYITRLGLPEETTVKVFERMKKERERIAEQFRSEGEARATEIKAKARSERDQVIAKAEAEAKRIRGEGDAAAAEYYAIFEEHTELAVFLKKLETLREILKQRSTVILDTSTPPFDLLDTIEIPTKHGDAK</sequence>
<comment type="subcellular location">
    <subcellularLocation>
        <location evidence="1">Membrane</location>
        <topology evidence="1">Single-pass membrane protein</topology>
    </subcellularLocation>
</comment>
<dbReference type="GO" id="GO:0006508">
    <property type="term" value="P:proteolysis"/>
    <property type="evidence" value="ECO:0007669"/>
    <property type="project" value="UniProtKB-KW"/>
</dbReference>
<dbReference type="InterPro" id="IPR036013">
    <property type="entry name" value="Band_7/SPFH_dom_sf"/>
</dbReference>
<dbReference type="Proteomes" id="UP000266426">
    <property type="component" value="Unassembled WGS sequence"/>
</dbReference>
<dbReference type="GO" id="GO:0008233">
    <property type="term" value="F:peptidase activity"/>
    <property type="evidence" value="ECO:0007669"/>
    <property type="project" value="UniProtKB-KW"/>
</dbReference>
<dbReference type="PIRSF" id="PIRSF005651">
    <property type="entry name" value="HflC"/>
    <property type="match status" value="1"/>
</dbReference>
<dbReference type="CDD" id="cd03405">
    <property type="entry name" value="SPFH_HflC"/>
    <property type="match status" value="1"/>
</dbReference>